<feature type="compositionally biased region" description="Basic and acidic residues" evidence="1">
    <location>
        <begin position="241"/>
        <end position="252"/>
    </location>
</feature>
<feature type="compositionally biased region" description="Basic and acidic residues" evidence="1">
    <location>
        <begin position="191"/>
        <end position="222"/>
    </location>
</feature>
<comment type="caution">
    <text evidence="2">The sequence shown here is derived from an EMBL/GenBank/DDBJ whole genome shotgun (WGS) entry which is preliminary data.</text>
</comment>
<organism evidence="2 3">
    <name type="scientific">Promicromonospora citrea</name>
    <dbReference type="NCBI Taxonomy" id="43677"/>
    <lineage>
        <taxon>Bacteria</taxon>
        <taxon>Bacillati</taxon>
        <taxon>Actinomycetota</taxon>
        <taxon>Actinomycetes</taxon>
        <taxon>Micrococcales</taxon>
        <taxon>Promicromonosporaceae</taxon>
        <taxon>Promicromonospora</taxon>
    </lineage>
</organism>
<dbReference type="EMBL" id="BMPT01000012">
    <property type="protein sequence ID" value="GGM32540.1"/>
    <property type="molecule type" value="Genomic_DNA"/>
</dbReference>
<feature type="region of interest" description="Disordered" evidence="1">
    <location>
        <begin position="135"/>
        <end position="262"/>
    </location>
</feature>
<sequence>MREPGVGADQEPRRGHAVRQRGQAEASRAVVDGRAVRRRRAHAAAQVAFLRRPRERHVVAALRQGVDHPGPPLGRPAPGRCGGAGVDHDVVGAAARRVRRAEPQVLRAAVAARAAHEPAPPQHLVLALVPARTGVARSRVAEREQRVRPGLEQEAVALRPPPVQVDGEAAGGVLRPARPGPRPRQPGQPARRQDGVHHAEADEPPADRFGRRQHDAVARPRAAEPAQGGHAGQRVAQPQRAKSEHGHEDLRPVRATTPHPTP</sequence>
<dbReference type="AlphaFoldDB" id="A0A8H9GMS2"/>
<protein>
    <submittedName>
        <fullName evidence="2">Uncharacterized protein</fullName>
    </submittedName>
</protein>
<name>A0A8H9GMS2_9MICO</name>
<evidence type="ECO:0000256" key="1">
    <source>
        <dbReference type="SAM" id="MobiDB-lite"/>
    </source>
</evidence>
<reference evidence="2" key="1">
    <citation type="journal article" date="2014" name="Int. J. Syst. Evol. Microbiol.">
        <title>Complete genome sequence of Corynebacterium casei LMG S-19264T (=DSM 44701T), isolated from a smear-ripened cheese.</title>
        <authorList>
            <consortium name="US DOE Joint Genome Institute (JGI-PGF)"/>
            <person name="Walter F."/>
            <person name="Albersmeier A."/>
            <person name="Kalinowski J."/>
            <person name="Ruckert C."/>
        </authorList>
    </citation>
    <scope>NUCLEOTIDE SEQUENCE</scope>
    <source>
        <strain evidence="2">JCM 3051</strain>
    </source>
</reference>
<evidence type="ECO:0000313" key="2">
    <source>
        <dbReference type="EMBL" id="GGM32540.1"/>
    </source>
</evidence>
<feature type="region of interest" description="Disordered" evidence="1">
    <location>
        <begin position="1"/>
        <end position="33"/>
    </location>
</feature>
<evidence type="ECO:0000313" key="3">
    <source>
        <dbReference type="Proteomes" id="UP000655589"/>
    </source>
</evidence>
<reference evidence="2" key="2">
    <citation type="submission" date="2020-09" db="EMBL/GenBank/DDBJ databases">
        <authorList>
            <person name="Sun Q."/>
            <person name="Ohkuma M."/>
        </authorList>
    </citation>
    <scope>NUCLEOTIDE SEQUENCE</scope>
    <source>
        <strain evidence="2">JCM 3051</strain>
    </source>
</reference>
<keyword evidence="3" id="KW-1185">Reference proteome</keyword>
<gene>
    <name evidence="2" type="ORF">GCM10010102_30000</name>
</gene>
<dbReference type="Proteomes" id="UP000655589">
    <property type="component" value="Unassembled WGS sequence"/>
</dbReference>
<feature type="compositionally biased region" description="Basic and acidic residues" evidence="1">
    <location>
        <begin position="139"/>
        <end position="151"/>
    </location>
</feature>
<accession>A0A8H9GMS2</accession>
<feature type="region of interest" description="Disordered" evidence="1">
    <location>
        <begin position="63"/>
        <end position="85"/>
    </location>
</feature>
<proteinExistence type="predicted"/>